<evidence type="ECO:0000256" key="1">
    <source>
        <dbReference type="ARBA" id="ARBA00007274"/>
    </source>
</evidence>
<dbReference type="RefSeq" id="WP_251260555.1">
    <property type="nucleotide sequence ID" value="NZ_JAMQGP010000002.1"/>
</dbReference>
<dbReference type="PANTHER" id="PTHR23416:SF23">
    <property type="entry name" value="ACETYLTRANSFERASE C18B11.09C-RELATED"/>
    <property type="match status" value="1"/>
</dbReference>
<keyword evidence="2" id="KW-0808">Transferase</keyword>
<gene>
    <name evidence="3" type="ORF">NAF29_05830</name>
</gene>
<evidence type="ECO:0000256" key="2">
    <source>
        <dbReference type="ARBA" id="ARBA00022679"/>
    </source>
</evidence>
<dbReference type="GO" id="GO:0008374">
    <property type="term" value="F:O-acyltransferase activity"/>
    <property type="evidence" value="ECO:0007669"/>
    <property type="project" value="TreeGrafter"/>
</dbReference>
<dbReference type="InterPro" id="IPR051159">
    <property type="entry name" value="Hexapeptide_acetyltransf"/>
</dbReference>
<dbReference type="Gene3D" id="2.160.10.10">
    <property type="entry name" value="Hexapeptide repeat proteins"/>
    <property type="match status" value="1"/>
</dbReference>
<accession>A0AA42B6X5</accession>
<dbReference type="PANTHER" id="PTHR23416">
    <property type="entry name" value="SIALIC ACID SYNTHASE-RELATED"/>
    <property type="match status" value="1"/>
</dbReference>
<comment type="similarity">
    <text evidence="1">Belongs to the transferase hexapeptide repeat family.</text>
</comment>
<evidence type="ECO:0000313" key="4">
    <source>
        <dbReference type="Proteomes" id="UP001165393"/>
    </source>
</evidence>
<dbReference type="InterPro" id="IPR011004">
    <property type="entry name" value="Trimer_LpxA-like_sf"/>
</dbReference>
<name>A0AA42B6X5_9GAMM</name>
<sequence>MYSVYKILLLLIRNSPLFDLKGFRNIRWGLYRRLFKNPMIYAAEGAVITTAHRNPHSHFTSKGKLNIGQYAYIDYSGGISIEPDVAISEHASIFTHDHDVNGANKNWALNQIQFSSLHIGQYAWVGANAIVLPSVSEIGEGAIIAAGAVLTKNAEPYGIYGGNPAKLIKMRHVAED</sequence>
<evidence type="ECO:0000313" key="3">
    <source>
        <dbReference type="EMBL" id="MCM2679195.1"/>
    </source>
</evidence>
<dbReference type="SUPFAM" id="SSF51161">
    <property type="entry name" value="Trimeric LpxA-like enzymes"/>
    <property type="match status" value="1"/>
</dbReference>
<dbReference type="GO" id="GO:0005829">
    <property type="term" value="C:cytosol"/>
    <property type="evidence" value="ECO:0007669"/>
    <property type="project" value="TreeGrafter"/>
</dbReference>
<keyword evidence="3" id="KW-0012">Acyltransferase</keyword>
<dbReference type="EMBL" id="JAMQGP010000002">
    <property type="protein sequence ID" value="MCM2679195.1"/>
    <property type="molecule type" value="Genomic_DNA"/>
</dbReference>
<dbReference type="AlphaFoldDB" id="A0AA42B6X5"/>
<comment type="caution">
    <text evidence="3">The sequence shown here is derived from an EMBL/GenBank/DDBJ whole genome shotgun (WGS) entry which is preliminary data.</text>
</comment>
<dbReference type="Proteomes" id="UP001165393">
    <property type="component" value="Unassembled WGS sequence"/>
</dbReference>
<reference evidence="3 4" key="1">
    <citation type="journal article" date="2013" name="Antonie Van Leeuwenhoek">
        <title>Echinimonas agarilytica gen. nov., sp. nov., a new gammaproteobacterium isolated from the sea urchin Strongylocentrotus intermedius.</title>
        <authorList>
            <person name="Nedashkovskaya O.I."/>
            <person name="Stenkova A.M."/>
            <person name="Zhukova N.V."/>
            <person name="Van Trappen S."/>
            <person name="Lee J.S."/>
            <person name="Kim S.B."/>
        </authorList>
    </citation>
    <scope>NUCLEOTIDE SEQUENCE [LARGE SCALE GENOMIC DNA]</scope>
    <source>
        <strain evidence="3 4">KMM 6351</strain>
    </source>
</reference>
<organism evidence="3 4">
    <name type="scientific">Echinimonas agarilytica</name>
    <dbReference type="NCBI Taxonomy" id="1215918"/>
    <lineage>
        <taxon>Bacteria</taxon>
        <taxon>Pseudomonadati</taxon>
        <taxon>Pseudomonadota</taxon>
        <taxon>Gammaproteobacteria</taxon>
        <taxon>Alteromonadales</taxon>
        <taxon>Echinimonadaceae</taxon>
        <taxon>Echinimonas</taxon>
    </lineage>
</organism>
<dbReference type="CDD" id="cd04647">
    <property type="entry name" value="LbH_MAT_like"/>
    <property type="match status" value="1"/>
</dbReference>
<proteinExistence type="inferred from homology"/>
<keyword evidence="4" id="KW-1185">Reference proteome</keyword>
<protein>
    <submittedName>
        <fullName evidence="3">Acyltransferase</fullName>
    </submittedName>
</protein>